<dbReference type="InterPro" id="IPR008253">
    <property type="entry name" value="Marvel"/>
</dbReference>
<evidence type="ECO:0000256" key="7">
    <source>
        <dbReference type="ARBA" id="ARBA00039981"/>
    </source>
</evidence>
<feature type="transmembrane region" description="Helical" evidence="9">
    <location>
        <begin position="75"/>
        <end position="96"/>
    </location>
</feature>
<protein>
    <recommendedName>
        <fullName evidence="7">Myelin and lymphocyte protein</fullName>
    </recommendedName>
</protein>
<evidence type="ECO:0000256" key="6">
    <source>
        <dbReference type="ARBA" id="ARBA00034721"/>
    </source>
</evidence>
<dbReference type="OMA" id="LATTYMQ"/>
<name>A0A8C4PI35_EQUAS</name>
<feature type="domain" description="MARVEL" evidence="10">
    <location>
        <begin position="40"/>
        <end position="165"/>
    </location>
</feature>
<feature type="transmembrane region" description="Helical" evidence="9">
    <location>
        <begin position="116"/>
        <end position="135"/>
    </location>
</feature>
<dbReference type="InterPro" id="IPR013295">
    <property type="entry name" value="MAL"/>
</dbReference>
<keyword evidence="2 8" id="KW-0812">Transmembrane</keyword>
<dbReference type="AlphaFoldDB" id="A0A8C4PI35"/>
<evidence type="ECO:0000256" key="5">
    <source>
        <dbReference type="ARBA" id="ARBA00023288"/>
    </source>
</evidence>
<accession>A0A8C4PI35</accession>
<evidence type="ECO:0000259" key="10">
    <source>
        <dbReference type="PROSITE" id="PS51225"/>
    </source>
</evidence>
<keyword evidence="5" id="KW-0449">Lipoprotein</keyword>
<dbReference type="Pfam" id="PF01284">
    <property type="entry name" value="MARVEL"/>
    <property type="match status" value="1"/>
</dbReference>
<evidence type="ECO:0000256" key="1">
    <source>
        <dbReference type="ARBA" id="ARBA00004141"/>
    </source>
</evidence>
<comment type="similarity">
    <text evidence="6">Belongs to the MAL family.</text>
</comment>
<evidence type="ECO:0000313" key="11">
    <source>
        <dbReference type="Ensembl" id="ENSEASP00005007210.1"/>
    </source>
</evidence>
<sequence length="183" mass="19756">MKGSFLVRKCPPLFSASFLFFCPSCPQRDLWVWPFLGVGSPGPMLTLPSFPPQVFGGLVWMLITSSQLPNPLVQGWVTFVSVFCFIGTGALLFLYLTGAHGGETSWVSLESAYHTVAVLLYSIASILEILATIYMQDGFTYEHYLENISAVVSAPSASPCSQLPLPADRGSEQKAALLCPGLG</sequence>
<evidence type="ECO:0000256" key="2">
    <source>
        <dbReference type="ARBA" id="ARBA00022692"/>
    </source>
</evidence>
<dbReference type="PRINTS" id="PR01884">
    <property type="entry name" value="MALPROTEIN"/>
</dbReference>
<keyword evidence="3 9" id="KW-1133">Transmembrane helix</keyword>
<dbReference type="InterPro" id="IPR050578">
    <property type="entry name" value="MARVEL-CKLF_proteins"/>
</dbReference>
<evidence type="ECO:0000256" key="8">
    <source>
        <dbReference type="PROSITE-ProRule" id="PRU00581"/>
    </source>
</evidence>
<dbReference type="PANTHER" id="PTHR22776">
    <property type="entry name" value="MARVEL-CONTAINING POTENTIAL LIPID RAFT-ASSOCIATED PROTEIN"/>
    <property type="match status" value="1"/>
</dbReference>
<dbReference type="GO" id="GO:0042552">
    <property type="term" value="P:myelination"/>
    <property type="evidence" value="ECO:0007669"/>
    <property type="project" value="TreeGrafter"/>
</dbReference>
<dbReference type="PANTHER" id="PTHR22776:SF12">
    <property type="entry name" value="MYELIN AND LYMPHOCYTE PROTEIN"/>
    <property type="match status" value="1"/>
</dbReference>
<dbReference type="GO" id="GO:0016020">
    <property type="term" value="C:membrane"/>
    <property type="evidence" value="ECO:0007669"/>
    <property type="project" value="UniProtKB-SubCell"/>
</dbReference>
<dbReference type="Ensembl" id="ENSEAST00005007867.1">
    <property type="protein sequence ID" value="ENSEASP00005007210.1"/>
    <property type="gene ID" value="ENSEASG00005005281.1"/>
</dbReference>
<proteinExistence type="inferred from homology"/>
<evidence type="ECO:0000256" key="4">
    <source>
        <dbReference type="ARBA" id="ARBA00023136"/>
    </source>
</evidence>
<evidence type="ECO:0000256" key="3">
    <source>
        <dbReference type="ARBA" id="ARBA00022989"/>
    </source>
</evidence>
<dbReference type="GO" id="GO:0019911">
    <property type="term" value="F:structural constituent of myelin sheath"/>
    <property type="evidence" value="ECO:0007669"/>
    <property type="project" value="TreeGrafter"/>
</dbReference>
<dbReference type="PROSITE" id="PS51225">
    <property type="entry name" value="MARVEL"/>
    <property type="match status" value="1"/>
</dbReference>
<comment type="subcellular location">
    <subcellularLocation>
        <location evidence="1">Membrane</location>
        <topology evidence="1">Multi-pass membrane protein</topology>
    </subcellularLocation>
</comment>
<reference evidence="11" key="1">
    <citation type="submission" date="2023-03" db="UniProtKB">
        <authorList>
            <consortium name="Ensembl"/>
        </authorList>
    </citation>
    <scope>IDENTIFICATION</scope>
</reference>
<keyword evidence="4 8" id="KW-0472">Membrane</keyword>
<organism evidence="11">
    <name type="scientific">Equus asinus asinus</name>
    <dbReference type="NCBI Taxonomy" id="83772"/>
    <lineage>
        <taxon>Eukaryota</taxon>
        <taxon>Metazoa</taxon>
        <taxon>Chordata</taxon>
        <taxon>Craniata</taxon>
        <taxon>Vertebrata</taxon>
        <taxon>Euteleostomi</taxon>
        <taxon>Mammalia</taxon>
        <taxon>Eutheria</taxon>
        <taxon>Laurasiatheria</taxon>
        <taxon>Perissodactyla</taxon>
        <taxon>Equidae</taxon>
        <taxon>Equus</taxon>
    </lineage>
</organism>
<evidence type="ECO:0000256" key="9">
    <source>
        <dbReference type="SAM" id="Phobius"/>
    </source>
</evidence>